<dbReference type="InterPro" id="IPR036770">
    <property type="entry name" value="Ankyrin_rpt-contain_sf"/>
</dbReference>
<feature type="compositionally biased region" description="Low complexity" evidence="1">
    <location>
        <begin position="1763"/>
        <end position="1777"/>
    </location>
</feature>
<dbReference type="Proteomes" id="UP000243579">
    <property type="component" value="Unassembled WGS sequence"/>
</dbReference>
<protein>
    <submittedName>
        <fullName evidence="2">Uncharacterized protein</fullName>
    </submittedName>
</protein>
<feature type="compositionally biased region" description="Acidic residues" evidence="1">
    <location>
        <begin position="138"/>
        <end position="150"/>
    </location>
</feature>
<name>A0A1V9YFT3_ACHHY</name>
<accession>A0A1V9YFT3</accession>
<feature type="region of interest" description="Disordered" evidence="1">
    <location>
        <begin position="1444"/>
        <end position="1463"/>
    </location>
</feature>
<evidence type="ECO:0000256" key="1">
    <source>
        <dbReference type="SAM" id="MobiDB-lite"/>
    </source>
</evidence>
<gene>
    <name evidence="2" type="ORF">ACHHYP_13106</name>
</gene>
<dbReference type="PROSITE" id="PS50096">
    <property type="entry name" value="IQ"/>
    <property type="match status" value="1"/>
</dbReference>
<dbReference type="OrthoDB" id="73967at2759"/>
<comment type="caution">
    <text evidence="2">The sequence shown here is derived from an EMBL/GenBank/DDBJ whole genome shotgun (WGS) entry which is preliminary data.</text>
</comment>
<feature type="compositionally biased region" description="Basic and acidic residues" evidence="1">
    <location>
        <begin position="1605"/>
        <end position="1625"/>
    </location>
</feature>
<feature type="compositionally biased region" description="Basic and acidic residues" evidence="1">
    <location>
        <begin position="1453"/>
        <end position="1463"/>
    </location>
</feature>
<feature type="compositionally biased region" description="Basic and acidic residues" evidence="1">
    <location>
        <begin position="26"/>
        <end position="36"/>
    </location>
</feature>
<feature type="region of interest" description="Disordered" evidence="1">
    <location>
        <begin position="1853"/>
        <end position="1877"/>
    </location>
</feature>
<reference evidence="2 3" key="1">
    <citation type="journal article" date="2014" name="Genome Biol. Evol.">
        <title>The secreted proteins of Achlya hypogyna and Thraustotheca clavata identify the ancestral oomycete secretome and reveal gene acquisitions by horizontal gene transfer.</title>
        <authorList>
            <person name="Misner I."/>
            <person name="Blouin N."/>
            <person name="Leonard G."/>
            <person name="Richards T.A."/>
            <person name="Lane C.E."/>
        </authorList>
    </citation>
    <scope>NUCLEOTIDE SEQUENCE [LARGE SCALE GENOMIC DNA]</scope>
    <source>
        <strain evidence="2 3">ATCC 48635</strain>
    </source>
</reference>
<keyword evidence="3" id="KW-1185">Reference proteome</keyword>
<evidence type="ECO:0000313" key="2">
    <source>
        <dbReference type="EMBL" id="OQR84614.1"/>
    </source>
</evidence>
<feature type="region of interest" description="Disordered" evidence="1">
    <location>
        <begin position="1659"/>
        <end position="1722"/>
    </location>
</feature>
<organism evidence="2 3">
    <name type="scientific">Achlya hypogyna</name>
    <name type="common">Oomycete</name>
    <name type="synonym">Protoachlya hypogyna</name>
    <dbReference type="NCBI Taxonomy" id="1202772"/>
    <lineage>
        <taxon>Eukaryota</taxon>
        <taxon>Sar</taxon>
        <taxon>Stramenopiles</taxon>
        <taxon>Oomycota</taxon>
        <taxon>Saprolegniomycetes</taxon>
        <taxon>Saprolegniales</taxon>
        <taxon>Achlyaceae</taxon>
        <taxon>Achlya</taxon>
    </lineage>
</organism>
<dbReference type="Gene3D" id="1.25.40.20">
    <property type="entry name" value="Ankyrin repeat-containing domain"/>
    <property type="match status" value="1"/>
</dbReference>
<feature type="compositionally biased region" description="Pro residues" evidence="1">
    <location>
        <begin position="1853"/>
        <end position="1862"/>
    </location>
</feature>
<evidence type="ECO:0000313" key="3">
    <source>
        <dbReference type="Proteomes" id="UP000243579"/>
    </source>
</evidence>
<dbReference type="EMBL" id="JNBR01001843">
    <property type="protein sequence ID" value="OQR84614.1"/>
    <property type="molecule type" value="Genomic_DNA"/>
</dbReference>
<feature type="compositionally biased region" description="Acidic residues" evidence="1">
    <location>
        <begin position="16"/>
        <end position="25"/>
    </location>
</feature>
<sequence>MISADVDALTTFADGPADDDASSSDDESRASDEVPRQEVPSPQSARRHSVASIALPTVTVHAMQLPNKAQQRRRQQRLRNKRNAAQVQRIMGWYPTERLENMQLADQAQVACLRDSIQHTKSSELLRLMARLHGTPESDADLDVDEDENNDGVRDPPESTDTTPLYVADDKLRELALTAGELERQVTALERAYRGEAVYSSASTVQFSLPSTGAFTFSPSTAPPPSCSTGMSALHTGDAPAMHRVFSKSLVSLYEEVDAISVPEDDRSERHQFLDNYRLAARGHASAQCLQATYRMHRCRRKYLAWRRWRRWHQAKVLHAWVHVLRVEGFARRNSCRRVFREWADEVECTIKLRLIELKLLQQSSTRVATISNIVKNLFLTTVDEKASGVYQRPTVNYGYQFVNQAYASVQDRSNDLATVSRIAEIRAAMRKARDVVAKQFVHTVFLRWKAYQEAHRRTAVNAQLCLRRAMRLAFLRRPTWLGERVQVVFEMWARFAVFCKHKRQCMDVPRFATPLAQWDVWLREYKERQLRKLAAQARGPLMWMLRYFRLLHSYVVLSRAKKAENRRARAYCSRRQLALVFAKWYGLTQVNLETRGAMKKAFSAWQTYTAMRSDCRVPKRKMQIRTRDGRVHKAWEGWKEAKSRRSVLHLDRLARLLQPSMYARAVHALYHWAGLDSQELKWHLFRRWQSQWRRRRAFAKLWCAGTTFSERILLQVTFAAWHRQHQGTPTNDLVLAPDIIATQTLMEHTLPFAFDTGTDDGAGVVLSELHGFHAVVRDGNLHEMEALLLEDPRLAVAREPVLGNSALHIAVQARPKRQGREEYRRILLLLLRQGASPFVVNGRGESALALTPDLEDRYFLQTNGYGFHEGNAPTRINLDTIDTRLIWQTLLRLAAELQRGDRAIGDPDLGGWHSFLRVTVPPAKWTEERRRQPFLYIMANKLLQRTRVTAATTNAPAVLRHLHGSHHRRLLSDRARVPDACTFECFTDAVLEHDTTLMIIPAFHAEYYYGKDVCLALEHTLRTELLPPLLQNRPPLERTEAEVERLSGLCRTAEAQLVLVERSNASALPPSDAKCYGSTAEELAAVDMEMLEIILRIYFKLQQVRMVDKANEKQSTFVALQSVLPAETALLQRIERAIDDESRLYNKMLSTLAAATKKLGLYQDAYTSLLAAYRQASPHDTTDHGYGKLVAVRMQVDEAHIAVVAAERKRRKKDASQHRLQTLHTIYRDLLNEQRTWTKDEFTILDAHLSIAAASLEGLAVTHAVVDGRRRALLDEMTQRRGDDRLSRRNVKTTAKKLLLQLHVLHQTHSALAVLLVIPEVDSAPRPLAHAASAATADEEEAPVTVSPMVAQALQKQLVKRSPVRNGSLAESVLVQAYKRSLVLLFEEERRIIAEEVERQRAEEVKHQEVFHEANPVANSHRTSATRDVDRLDHVRRETRVAITPPTRRRPKAETRPNSKRLELQKARISMLSRAASLDAASPRDVDEAEPLEAALFVGQPRTIEGMQYTFANFASRAFWDGGPVPPEPQAVQLGPTENDVDEIWRSHGQVASLSATTLALKARVFESQTALKPVEATSPPPLQRTNSRAGRRHTLVTQMSQGRFKELSEARSRDVASREKPDDTVEEELPNEPMEVQLTAVVKATVTLEVLPTTPAAETLALSATPPTPQPQDENDEVFQPPASTEESMEAPESAPHTPLLLRIGMPPLTPPPPRESVSSQLGITSSDLLANLESYALFSQALLQQQPAPPNRRQIEPGISQSSPALLPAASSDSPSHERQMRLFDDLMKCDETLIRTAKRNPKRRRQPKRTIPRHLPALETSFSLDGKAFAALQAPAEVTWSLVPPRVIPAPARAPSPSPRDANPGIDGEVEEDEDERRLRLARIELQFNPQNDPARKPPAAESVKYSIKTRREDRPFLAPPAPAPMQPPALANVVLCGSHVPPPTVASKPLFACIPEAVVQRETMSAEEKTRAWDAFSSKPLPPVVQAAYAELFPGTYLTTTALRRDAVLAPSQSSGGLPIVPSVALHDRSGTRRILGRKSVEVSFWQAIEGFKSIRDETIHGLLLPPAKDRRKRRGIEVVAEYLSPSSSQALPWLFLEYPDLIDSAERAVQCADVPATAFDALQRVVEARLAQSNVKSDG</sequence>
<feature type="region of interest" description="Disordered" evidence="1">
    <location>
        <begin position="137"/>
        <end position="164"/>
    </location>
</feature>
<proteinExistence type="predicted"/>
<feature type="region of interest" description="Disordered" evidence="1">
    <location>
        <begin position="1"/>
        <end position="49"/>
    </location>
</feature>
<feature type="region of interest" description="Disordered" evidence="1">
    <location>
        <begin position="1749"/>
        <end position="1782"/>
    </location>
</feature>
<feature type="region of interest" description="Disordered" evidence="1">
    <location>
        <begin position="1573"/>
        <end position="1632"/>
    </location>
</feature>